<reference evidence="3" key="1">
    <citation type="submission" date="2025-08" db="UniProtKB">
        <authorList>
            <consortium name="RefSeq"/>
        </authorList>
    </citation>
    <scope>IDENTIFICATION</scope>
    <source>
        <tissue evidence="3">Whole sample</tissue>
    </source>
</reference>
<protein>
    <submittedName>
        <fullName evidence="3">Scavenger receptor class F member 1-like</fullName>
    </submittedName>
</protein>
<dbReference type="KEGG" id="cvn:111125585"/>
<accession>A0A8B8DB48</accession>
<proteinExistence type="predicted"/>
<gene>
    <name evidence="3" type="primary">LOC111125585</name>
</gene>
<dbReference type="AlphaFoldDB" id="A0A8B8DB48"/>
<feature type="region of interest" description="Disordered" evidence="1">
    <location>
        <begin position="86"/>
        <end position="106"/>
    </location>
</feature>
<evidence type="ECO:0000313" key="2">
    <source>
        <dbReference type="Proteomes" id="UP000694844"/>
    </source>
</evidence>
<organism evidence="2 3">
    <name type="scientific">Crassostrea virginica</name>
    <name type="common">Eastern oyster</name>
    <dbReference type="NCBI Taxonomy" id="6565"/>
    <lineage>
        <taxon>Eukaryota</taxon>
        <taxon>Metazoa</taxon>
        <taxon>Spiralia</taxon>
        <taxon>Lophotrochozoa</taxon>
        <taxon>Mollusca</taxon>
        <taxon>Bivalvia</taxon>
        <taxon>Autobranchia</taxon>
        <taxon>Pteriomorphia</taxon>
        <taxon>Ostreida</taxon>
        <taxon>Ostreoidea</taxon>
        <taxon>Ostreidae</taxon>
        <taxon>Crassostrea</taxon>
    </lineage>
</organism>
<dbReference type="Proteomes" id="UP000694844">
    <property type="component" value="Chromosome 3"/>
</dbReference>
<sequence>MLILPSSTKEECLSSGNSTLCCADFYEVDGKCTPCPSGYFGPSCSHTCPYPKYGRRCLEGECQCPESMCNPTAGCVTEKSKTVENNNHIKQEPKAGVLNVDNEQKN</sequence>
<name>A0A8B8DB48_CRAVI</name>
<evidence type="ECO:0000313" key="3">
    <source>
        <dbReference type="RefSeq" id="XP_022325258.1"/>
    </source>
</evidence>
<dbReference type="OrthoDB" id="6203141at2759"/>
<dbReference type="Gene3D" id="2.170.300.10">
    <property type="entry name" value="Tie2 ligand-binding domain superfamily"/>
    <property type="match status" value="1"/>
</dbReference>
<evidence type="ECO:0000256" key="1">
    <source>
        <dbReference type="SAM" id="MobiDB-lite"/>
    </source>
</evidence>
<keyword evidence="2" id="KW-1185">Reference proteome</keyword>
<dbReference type="RefSeq" id="XP_022325258.1">
    <property type="nucleotide sequence ID" value="XM_022469550.1"/>
</dbReference>
<dbReference type="GeneID" id="111125585"/>